<evidence type="ECO:0000313" key="1">
    <source>
        <dbReference type="EMBL" id="KAK4329540.1"/>
    </source>
</evidence>
<dbReference type="Proteomes" id="UP001292094">
    <property type="component" value="Unassembled WGS sequence"/>
</dbReference>
<reference evidence="1" key="1">
    <citation type="submission" date="2023-11" db="EMBL/GenBank/DDBJ databases">
        <title>Genome assemblies of two species of porcelain crab, Petrolisthes cinctipes and Petrolisthes manimaculis (Anomura: Porcellanidae).</title>
        <authorList>
            <person name="Angst P."/>
        </authorList>
    </citation>
    <scope>NUCLEOTIDE SEQUENCE</scope>
    <source>
        <strain evidence="1">PB745_02</strain>
        <tissue evidence="1">Gill</tissue>
    </source>
</reference>
<sequence>MLIYRFPNLRPHLQKSESPKKVCGNPPPTSGYLALLKHPFYRYCLVTYSRTEAKRRKTSSLKSLTKEINICHAIHLERMGKTVLTKD</sequence>
<organism evidence="1 2">
    <name type="scientific">Petrolisthes manimaculis</name>
    <dbReference type="NCBI Taxonomy" id="1843537"/>
    <lineage>
        <taxon>Eukaryota</taxon>
        <taxon>Metazoa</taxon>
        <taxon>Ecdysozoa</taxon>
        <taxon>Arthropoda</taxon>
        <taxon>Crustacea</taxon>
        <taxon>Multicrustacea</taxon>
        <taxon>Malacostraca</taxon>
        <taxon>Eumalacostraca</taxon>
        <taxon>Eucarida</taxon>
        <taxon>Decapoda</taxon>
        <taxon>Pleocyemata</taxon>
        <taxon>Anomura</taxon>
        <taxon>Galatheoidea</taxon>
        <taxon>Porcellanidae</taxon>
        <taxon>Petrolisthes</taxon>
    </lineage>
</organism>
<evidence type="ECO:0000313" key="2">
    <source>
        <dbReference type="Proteomes" id="UP001292094"/>
    </source>
</evidence>
<accession>A0AAE1UT27</accession>
<proteinExistence type="predicted"/>
<dbReference type="EMBL" id="JAWZYT010000007">
    <property type="protein sequence ID" value="KAK4329540.1"/>
    <property type="molecule type" value="Genomic_DNA"/>
</dbReference>
<protein>
    <submittedName>
        <fullName evidence="1">Uncharacterized protein</fullName>
    </submittedName>
</protein>
<keyword evidence="2" id="KW-1185">Reference proteome</keyword>
<comment type="caution">
    <text evidence="1">The sequence shown here is derived from an EMBL/GenBank/DDBJ whole genome shotgun (WGS) entry which is preliminary data.</text>
</comment>
<name>A0AAE1UT27_9EUCA</name>
<gene>
    <name evidence="1" type="ORF">Pmani_000130</name>
</gene>
<dbReference type="AlphaFoldDB" id="A0AAE1UT27"/>